<proteinExistence type="predicted"/>
<sequence length="98" mass="10637">MLCLELLVHVVFVQHETVHGAGRTSPHPFPLQLDRATKPPPNFCLPSEGGDGMLREAAPFLCCGVLHPDMADTCPVPVYQESVFSDPVPRFCVASIVP</sequence>
<keyword evidence="2" id="KW-1185">Reference proteome</keyword>
<protein>
    <submittedName>
        <fullName evidence="1">Uncharacterized protein</fullName>
    </submittedName>
</protein>
<comment type="caution">
    <text evidence="1">The sequence shown here is derived from an EMBL/GenBank/DDBJ whole genome shotgun (WGS) entry which is preliminary data.</text>
</comment>
<reference evidence="1 2" key="1">
    <citation type="submission" date="2016-07" db="EMBL/GenBank/DDBJ databases">
        <title>Pervasive Adenine N6-methylation of Active Genes in Fungi.</title>
        <authorList>
            <consortium name="DOE Joint Genome Institute"/>
            <person name="Mondo S.J."/>
            <person name="Dannebaum R.O."/>
            <person name="Kuo R.C."/>
            <person name="Labutti K."/>
            <person name="Haridas S."/>
            <person name="Kuo A."/>
            <person name="Salamov A."/>
            <person name="Ahrendt S.R."/>
            <person name="Lipzen A."/>
            <person name="Sullivan W."/>
            <person name="Andreopoulos W.B."/>
            <person name="Clum A."/>
            <person name="Lindquist E."/>
            <person name="Daum C."/>
            <person name="Ramamoorthy G.K."/>
            <person name="Gryganskyi A."/>
            <person name="Culley D."/>
            <person name="Magnuson J.K."/>
            <person name="James T.Y."/>
            <person name="O'Malley M.A."/>
            <person name="Stajich J.E."/>
            <person name="Spatafora J.W."/>
            <person name="Visel A."/>
            <person name="Grigoriev I.V."/>
        </authorList>
    </citation>
    <scope>NUCLEOTIDE SEQUENCE [LARGE SCALE GENOMIC DNA]</scope>
    <source>
        <strain evidence="1 2">CBS 115471</strain>
    </source>
</reference>
<dbReference type="Proteomes" id="UP000193144">
    <property type="component" value="Unassembled WGS sequence"/>
</dbReference>
<organism evidence="1 2">
    <name type="scientific">Clohesyomyces aquaticus</name>
    <dbReference type="NCBI Taxonomy" id="1231657"/>
    <lineage>
        <taxon>Eukaryota</taxon>
        <taxon>Fungi</taxon>
        <taxon>Dikarya</taxon>
        <taxon>Ascomycota</taxon>
        <taxon>Pezizomycotina</taxon>
        <taxon>Dothideomycetes</taxon>
        <taxon>Pleosporomycetidae</taxon>
        <taxon>Pleosporales</taxon>
        <taxon>Lindgomycetaceae</taxon>
        <taxon>Clohesyomyces</taxon>
    </lineage>
</organism>
<gene>
    <name evidence="1" type="ORF">BCR34DRAFT_375316</name>
</gene>
<accession>A0A1Y1ZG66</accession>
<evidence type="ECO:0000313" key="2">
    <source>
        <dbReference type="Proteomes" id="UP000193144"/>
    </source>
</evidence>
<dbReference type="EMBL" id="MCFA01000089">
    <property type="protein sequence ID" value="ORY09189.1"/>
    <property type="molecule type" value="Genomic_DNA"/>
</dbReference>
<evidence type="ECO:0000313" key="1">
    <source>
        <dbReference type="EMBL" id="ORY09189.1"/>
    </source>
</evidence>
<dbReference type="AlphaFoldDB" id="A0A1Y1ZG66"/>
<name>A0A1Y1ZG66_9PLEO</name>